<accession>A0A8E0RJN9</accession>
<dbReference type="Gene3D" id="2.60.40.4100">
    <property type="entry name" value="Zona pellucida, ZP-C domain"/>
    <property type="match status" value="1"/>
</dbReference>
<dbReference type="InterPro" id="IPR042235">
    <property type="entry name" value="ZP-C_dom"/>
</dbReference>
<dbReference type="Pfam" id="PF00100">
    <property type="entry name" value="Zona_pellucida"/>
    <property type="match status" value="1"/>
</dbReference>
<dbReference type="AlphaFoldDB" id="A0A8E0RJN9"/>
<proteinExistence type="predicted"/>
<organism evidence="4 5">
    <name type="scientific">Fasciolopsis buskii</name>
    <dbReference type="NCBI Taxonomy" id="27845"/>
    <lineage>
        <taxon>Eukaryota</taxon>
        <taxon>Metazoa</taxon>
        <taxon>Spiralia</taxon>
        <taxon>Lophotrochozoa</taxon>
        <taxon>Platyhelminthes</taxon>
        <taxon>Trematoda</taxon>
        <taxon>Digenea</taxon>
        <taxon>Plagiorchiida</taxon>
        <taxon>Echinostomata</taxon>
        <taxon>Echinostomatoidea</taxon>
        <taxon>Fasciolidae</taxon>
        <taxon>Fasciolopsis</taxon>
    </lineage>
</organism>
<dbReference type="PROSITE" id="PS51034">
    <property type="entry name" value="ZP_2"/>
    <property type="match status" value="1"/>
</dbReference>
<keyword evidence="4" id="KW-0675">Receptor</keyword>
<gene>
    <name evidence="4" type="ORF">FBUS_01225</name>
</gene>
<comment type="caution">
    <text evidence="4">The sequence shown here is derived from an EMBL/GenBank/DDBJ whole genome shotgun (WGS) entry which is preliminary data.</text>
</comment>
<protein>
    <submittedName>
        <fullName evidence="4">Macrophage scavenger receptor</fullName>
    </submittedName>
</protein>
<dbReference type="PANTHER" id="PTHR14002:SF43">
    <property type="entry name" value="DELTA-LIKE PROTEIN"/>
    <property type="match status" value="1"/>
</dbReference>
<dbReference type="PANTHER" id="PTHR14002">
    <property type="entry name" value="ENDOGLIN/TGF-BETA RECEPTOR TYPE III"/>
    <property type="match status" value="1"/>
</dbReference>
<sequence>MVHALVSLNTVQNSSKLILENCWATTRPDRDSLPREDLIVDRCAMYDNLTVVPLSPSSVGFTFRAFYLGQAGAVVPMPTNLYLHCDTRVCHVNEMANTCSQFCRIPIMKDNNSARRRRKRSVKEST</sequence>
<evidence type="ECO:0000256" key="1">
    <source>
        <dbReference type="ARBA" id="ARBA00022729"/>
    </source>
</evidence>
<evidence type="ECO:0000259" key="3">
    <source>
        <dbReference type="PROSITE" id="PS51034"/>
    </source>
</evidence>
<evidence type="ECO:0000256" key="2">
    <source>
        <dbReference type="ARBA" id="ARBA00023157"/>
    </source>
</evidence>
<dbReference type="InterPro" id="IPR055355">
    <property type="entry name" value="ZP-C"/>
</dbReference>
<name>A0A8E0RJN9_9TREM</name>
<keyword evidence="1" id="KW-0732">Signal</keyword>
<evidence type="ECO:0000313" key="5">
    <source>
        <dbReference type="Proteomes" id="UP000728185"/>
    </source>
</evidence>
<keyword evidence="2" id="KW-1015">Disulfide bond</keyword>
<dbReference type="Proteomes" id="UP000728185">
    <property type="component" value="Unassembled WGS sequence"/>
</dbReference>
<dbReference type="EMBL" id="LUCM01010933">
    <property type="protein sequence ID" value="KAA0184748.1"/>
    <property type="molecule type" value="Genomic_DNA"/>
</dbReference>
<reference evidence="4" key="1">
    <citation type="submission" date="2019-05" db="EMBL/GenBank/DDBJ databases">
        <title>Annotation for the trematode Fasciolopsis buski.</title>
        <authorList>
            <person name="Choi Y.-J."/>
        </authorList>
    </citation>
    <scope>NUCLEOTIDE SEQUENCE</scope>
    <source>
        <strain evidence="4">HT</strain>
        <tissue evidence="4">Whole worm</tissue>
    </source>
</reference>
<evidence type="ECO:0000313" key="4">
    <source>
        <dbReference type="EMBL" id="KAA0184748.1"/>
    </source>
</evidence>
<feature type="domain" description="ZP" evidence="3">
    <location>
        <begin position="1"/>
        <end position="106"/>
    </location>
</feature>
<dbReference type="InterPro" id="IPR001507">
    <property type="entry name" value="ZP_dom"/>
</dbReference>
<dbReference type="OrthoDB" id="8919081at2759"/>
<keyword evidence="5" id="KW-1185">Reference proteome</keyword>